<feature type="region of interest" description="Disordered" evidence="2">
    <location>
        <begin position="1"/>
        <end position="61"/>
    </location>
</feature>
<dbReference type="GO" id="GO:0003676">
    <property type="term" value="F:nucleic acid binding"/>
    <property type="evidence" value="ECO:0007669"/>
    <property type="project" value="InterPro"/>
</dbReference>
<comment type="caution">
    <text evidence="5">The sequence shown here is derived from an EMBL/GenBank/DDBJ whole genome shotgun (WGS) entry which is preliminary data.</text>
</comment>
<evidence type="ECO:0000313" key="5">
    <source>
        <dbReference type="EMBL" id="KAG8483223.1"/>
    </source>
</evidence>
<proteinExistence type="predicted"/>
<keyword evidence="3" id="KW-0812">Transmembrane</keyword>
<sequence>MKVLSFSDGDDENELQEARQKGKASGKVKEIVVDETGNESSKEQIQAEGPKEVEGEGLNDRVTKKEREMRLNILIVMIMGAYLGQVMMTIMMLVKEELGSPLTIQTQQVHTFVLGCYLKMVNNSNMQFRIFASYNSMSRCLQVKSFHDEHNGCITFRNKMVNAKVIAEHCEATSRDHPKMKLREIQRRVALEMNVNVNMTMCRRAKKMVKHKLVRNFIEEFAMIWDYANELRLKNPGSTINMAVNRVTLESPPHFKRFYNRRKEKNELEKVRPGQLNRAGLIMRCRKCGGEGHNRRSCNQPNITRSQKPEKDGISRSYQHTRIHCNKEDEEMN</sequence>
<dbReference type="EMBL" id="JAHUZN010000009">
    <property type="protein sequence ID" value="KAG8483223.1"/>
    <property type="molecule type" value="Genomic_DNA"/>
</dbReference>
<feature type="compositionally biased region" description="Basic and acidic residues" evidence="2">
    <location>
        <begin position="49"/>
        <end position="61"/>
    </location>
</feature>
<dbReference type="PROSITE" id="PS50158">
    <property type="entry name" value="ZF_CCHC"/>
    <property type="match status" value="1"/>
</dbReference>
<protein>
    <recommendedName>
        <fullName evidence="4">CCHC-type domain-containing protein</fullName>
    </recommendedName>
</protein>
<dbReference type="OrthoDB" id="999066at2759"/>
<feature type="domain" description="CCHC-type" evidence="4">
    <location>
        <begin position="284"/>
        <end position="300"/>
    </location>
</feature>
<keyword evidence="3" id="KW-1133">Transmembrane helix</keyword>
<dbReference type="PANTHER" id="PTHR31973:SF187">
    <property type="entry name" value="MUTATOR TRANSPOSASE MUDRA PROTEIN"/>
    <property type="match status" value="1"/>
</dbReference>
<keyword evidence="1" id="KW-0862">Zinc</keyword>
<reference evidence="5 6" key="1">
    <citation type="journal article" date="2021" name="bioRxiv">
        <title>The Gossypium anomalum genome as a resource for cotton improvement and evolutionary analysis of hybrid incompatibility.</title>
        <authorList>
            <person name="Grover C.E."/>
            <person name="Yuan D."/>
            <person name="Arick M.A."/>
            <person name="Miller E.R."/>
            <person name="Hu G."/>
            <person name="Peterson D.G."/>
            <person name="Wendel J.F."/>
            <person name="Udall J.A."/>
        </authorList>
    </citation>
    <scope>NUCLEOTIDE SEQUENCE [LARGE SCALE GENOMIC DNA]</scope>
    <source>
        <strain evidence="5">JFW-Udall</strain>
        <tissue evidence="5">Leaf</tissue>
    </source>
</reference>
<feature type="compositionally biased region" description="Polar residues" evidence="2">
    <location>
        <begin position="297"/>
        <end position="306"/>
    </location>
</feature>
<evidence type="ECO:0000259" key="4">
    <source>
        <dbReference type="PROSITE" id="PS50158"/>
    </source>
</evidence>
<keyword evidence="3" id="KW-0472">Membrane</keyword>
<name>A0A8J5YGX1_9ROSI</name>
<dbReference type="AlphaFoldDB" id="A0A8J5YGX1"/>
<keyword evidence="1" id="KW-0479">Metal-binding</keyword>
<keyword evidence="6" id="KW-1185">Reference proteome</keyword>
<evidence type="ECO:0000313" key="6">
    <source>
        <dbReference type="Proteomes" id="UP000701853"/>
    </source>
</evidence>
<feature type="transmembrane region" description="Helical" evidence="3">
    <location>
        <begin position="71"/>
        <end position="94"/>
    </location>
</feature>
<dbReference type="InterPro" id="IPR001878">
    <property type="entry name" value="Znf_CCHC"/>
</dbReference>
<evidence type="ECO:0000256" key="2">
    <source>
        <dbReference type="SAM" id="MobiDB-lite"/>
    </source>
</evidence>
<dbReference type="GO" id="GO:0008270">
    <property type="term" value="F:zinc ion binding"/>
    <property type="evidence" value="ECO:0007669"/>
    <property type="project" value="UniProtKB-KW"/>
</dbReference>
<dbReference type="PANTHER" id="PTHR31973">
    <property type="entry name" value="POLYPROTEIN, PUTATIVE-RELATED"/>
    <property type="match status" value="1"/>
</dbReference>
<organism evidence="5 6">
    <name type="scientific">Gossypium anomalum</name>
    <dbReference type="NCBI Taxonomy" id="47600"/>
    <lineage>
        <taxon>Eukaryota</taxon>
        <taxon>Viridiplantae</taxon>
        <taxon>Streptophyta</taxon>
        <taxon>Embryophyta</taxon>
        <taxon>Tracheophyta</taxon>
        <taxon>Spermatophyta</taxon>
        <taxon>Magnoliopsida</taxon>
        <taxon>eudicotyledons</taxon>
        <taxon>Gunneridae</taxon>
        <taxon>Pentapetalae</taxon>
        <taxon>rosids</taxon>
        <taxon>malvids</taxon>
        <taxon>Malvales</taxon>
        <taxon>Malvaceae</taxon>
        <taxon>Malvoideae</taxon>
        <taxon>Gossypium</taxon>
    </lineage>
</organism>
<evidence type="ECO:0000256" key="3">
    <source>
        <dbReference type="SAM" id="Phobius"/>
    </source>
</evidence>
<gene>
    <name evidence="5" type="ORF">CXB51_022226</name>
</gene>
<dbReference type="Proteomes" id="UP000701853">
    <property type="component" value="Chromosome 9"/>
</dbReference>
<accession>A0A8J5YGX1</accession>
<feature type="region of interest" description="Disordered" evidence="2">
    <location>
        <begin position="291"/>
        <end position="333"/>
    </location>
</feature>
<keyword evidence="1" id="KW-0863">Zinc-finger</keyword>
<evidence type="ECO:0000256" key="1">
    <source>
        <dbReference type="PROSITE-ProRule" id="PRU00047"/>
    </source>
</evidence>